<evidence type="ECO:0000256" key="1">
    <source>
        <dbReference type="SAM" id="MobiDB-lite"/>
    </source>
</evidence>
<dbReference type="Gramene" id="PUZ68098">
    <property type="protein sequence ID" value="PUZ68098"/>
    <property type="gene ID" value="GQ55_3G488200"/>
</dbReference>
<dbReference type="PANTHER" id="PTHR34190">
    <property type="entry name" value="EXPRESSED PROTEIN"/>
    <property type="match status" value="1"/>
</dbReference>
<organism evidence="2 3">
    <name type="scientific">Panicum hallii var. hallii</name>
    <dbReference type="NCBI Taxonomy" id="1504633"/>
    <lineage>
        <taxon>Eukaryota</taxon>
        <taxon>Viridiplantae</taxon>
        <taxon>Streptophyta</taxon>
        <taxon>Embryophyta</taxon>
        <taxon>Tracheophyta</taxon>
        <taxon>Spermatophyta</taxon>
        <taxon>Magnoliopsida</taxon>
        <taxon>Liliopsida</taxon>
        <taxon>Poales</taxon>
        <taxon>Poaceae</taxon>
        <taxon>PACMAD clade</taxon>
        <taxon>Panicoideae</taxon>
        <taxon>Panicodae</taxon>
        <taxon>Paniceae</taxon>
        <taxon>Panicinae</taxon>
        <taxon>Panicum</taxon>
        <taxon>Panicum sect. Panicum</taxon>
    </lineage>
</organism>
<accession>A0A2T7EJW3</accession>
<evidence type="ECO:0000313" key="3">
    <source>
        <dbReference type="Proteomes" id="UP000244336"/>
    </source>
</evidence>
<feature type="region of interest" description="Disordered" evidence="1">
    <location>
        <begin position="72"/>
        <end position="119"/>
    </location>
</feature>
<dbReference type="EMBL" id="CM009751">
    <property type="protein sequence ID" value="PUZ68098.1"/>
    <property type="molecule type" value="Genomic_DNA"/>
</dbReference>
<proteinExistence type="predicted"/>
<dbReference type="PANTHER" id="PTHR34190:SF4">
    <property type="entry name" value="EXPRESSED PROTEIN"/>
    <property type="match status" value="1"/>
</dbReference>
<feature type="region of interest" description="Disordered" evidence="1">
    <location>
        <begin position="168"/>
        <end position="189"/>
    </location>
</feature>
<protein>
    <submittedName>
        <fullName evidence="2">Uncharacterized protein</fullName>
    </submittedName>
</protein>
<dbReference type="STRING" id="1504633.A0A2T7EJW3"/>
<dbReference type="AlphaFoldDB" id="A0A2T7EJW3"/>
<gene>
    <name evidence="2" type="ORF">GQ55_3G488200</name>
</gene>
<name>A0A2T7EJW3_9POAL</name>
<evidence type="ECO:0000313" key="2">
    <source>
        <dbReference type="EMBL" id="PUZ68098.1"/>
    </source>
</evidence>
<feature type="compositionally biased region" description="Low complexity" evidence="1">
    <location>
        <begin position="78"/>
        <end position="108"/>
    </location>
</feature>
<keyword evidence="3" id="KW-1185">Reference proteome</keyword>
<dbReference type="OrthoDB" id="783251at2759"/>
<reference evidence="2 3" key="1">
    <citation type="submission" date="2018-04" db="EMBL/GenBank/DDBJ databases">
        <title>WGS assembly of Panicum hallii var. hallii HAL2.</title>
        <authorList>
            <person name="Lovell J."/>
            <person name="Jenkins J."/>
            <person name="Lowry D."/>
            <person name="Mamidi S."/>
            <person name="Sreedasyam A."/>
            <person name="Weng X."/>
            <person name="Barry K."/>
            <person name="Bonette J."/>
            <person name="Campitelli B."/>
            <person name="Daum C."/>
            <person name="Gordon S."/>
            <person name="Gould B."/>
            <person name="Lipzen A."/>
            <person name="MacQueen A."/>
            <person name="Palacio-Mejia J."/>
            <person name="Plott C."/>
            <person name="Shakirov E."/>
            <person name="Shu S."/>
            <person name="Yoshinaga Y."/>
            <person name="Zane M."/>
            <person name="Rokhsar D."/>
            <person name="Grimwood J."/>
            <person name="Schmutz J."/>
            <person name="Juenger T."/>
        </authorList>
    </citation>
    <scope>NUCLEOTIDE SEQUENCE [LARGE SCALE GENOMIC DNA]</scope>
    <source>
        <strain evidence="3">cv. HAL2</strain>
    </source>
</reference>
<sequence>MPINIKQIIAFNSIDRLACFIVRSAAGEEEDMAASVARHHLEQQPTGATSMMARVERLDLVLGYLEVMMQQQHRRTSRSTTTATSSPSTPAATGGGLMMMSDDSSAASTPRGSKSWRRASWCRPAKEALEEAQAKGTLVDRIAFLEDRVLKMEEDMDIITPEKMMTMSGCGHDATSRDHRSSKKKGLKSFVKSCVRGKLKTKD</sequence>
<dbReference type="Proteomes" id="UP000244336">
    <property type="component" value="Chromosome 3"/>
</dbReference>